<sequence>MKGAYRDPVDHARTTHQHAGESLIDTLWLPGLLAVAMSIVSIAGLIAAVGYHRMELLPPIGLLTLALLITGFGLISAEHHRVNRVERRWNAEHPDRRSSYSVH</sequence>
<keyword evidence="2" id="KW-1185">Reference proteome</keyword>
<comment type="caution">
    <text evidence="1">The sequence shown here is derived from an EMBL/GenBank/DDBJ whole genome shotgun (WGS) entry which is preliminary data.</text>
</comment>
<dbReference type="AlphaFoldDB" id="A0A1X0D859"/>
<proteinExistence type="predicted"/>
<gene>
    <name evidence="1" type="ORF">BST26_14370</name>
</gene>
<name>A0A1X0D859_9MYCO</name>
<dbReference type="Proteomes" id="UP000192801">
    <property type="component" value="Unassembled WGS sequence"/>
</dbReference>
<accession>A0A1X0D859</accession>
<reference evidence="1 2" key="1">
    <citation type="submission" date="2016-12" db="EMBL/GenBank/DDBJ databases">
        <title>The new phylogeny of genus Mycobacterium.</title>
        <authorList>
            <person name="Tortoli E."/>
            <person name="Trovato A."/>
            <person name="Cirillo D.M."/>
        </authorList>
    </citation>
    <scope>NUCLEOTIDE SEQUENCE [LARGE SCALE GENOMIC DNA]</scope>
    <source>
        <strain evidence="1 2">DSM 45130</strain>
    </source>
</reference>
<dbReference type="RefSeq" id="WP_083031851.1">
    <property type="nucleotide sequence ID" value="NZ_AP022618.1"/>
</dbReference>
<evidence type="ECO:0000313" key="2">
    <source>
        <dbReference type="Proteomes" id="UP000192801"/>
    </source>
</evidence>
<dbReference type="EMBL" id="MVHS01000036">
    <property type="protein sequence ID" value="ORA68528.1"/>
    <property type="molecule type" value="Genomic_DNA"/>
</dbReference>
<dbReference type="OrthoDB" id="4741344at2"/>
<dbReference type="STRING" id="444597.BST26_14370"/>
<dbReference type="NCBIfam" id="NF041247">
    <property type="entry name" value="UsfY"/>
    <property type="match status" value="1"/>
</dbReference>
<organism evidence="1 2">
    <name type="scientific">Mycolicibacterium insubricum</name>
    <dbReference type="NCBI Taxonomy" id="444597"/>
    <lineage>
        <taxon>Bacteria</taxon>
        <taxon>Bacillati</taxon>
        <taxon>Actinomycetota</taxon>
        <taxon>Actinomycetes</taxon>
        <taxon>Mycobacteriales</taxon>
        <taxon>Mycobacteriaceae</taxon>
        <taxon>Mycolicibacterium</taxon>
    </lineage>
</organism>
<protein>
    <submittedName>
        <fullName evidence="1">UsfY protein</fullName>
    </submittedName>
</protein>
<evidence type="ECO:0000313" key="1">
    <source>
        <dbReference type="EMBL" id="ORA68528.1"/>
    </source>
</evidence>
<dbReference type="InterPro" id="IPR049606">
    <property type="entry name" value="UsfY-like"/>
</dbReference>